<dbReference type="Pfam" id="PF07690">
    <property type="entry name" value="MFS_1"/>
    <property type="match status" value="1"/>
</dbReference>
<feature type="transmembrane region" description="Helical" evidence="4">
    <location>
        <begin position="131"/>
        <end position="150"/>
    </location>
</feature>
<dbReference type="GO" id="GO:0005886">
    <property type="term" value="C:plasma membrane"/>
    <property type="evidence" value="ECO:0007669"/>
    <property type="project" value="TreeGrafter"/>
</dbReference>
<feature type="transmembrane region" description="Helical" evidence="4">
    <location>
        <begin position="98"/>
        <end position="119"/>
    </location>
</feature>
<dbReference type="Gene3D" id="1.20.1250.20">
    <property type="entry name" value="MFS general substrate transporter like domains"/>
    <property type="match status" value="2"/>
</dbReference>
<proteinExistence type="predicted"/>
<accession>A0A7T7HHI2</accession>
<dbReference type="SUPFAM" id="SSF103473">
    <property type="entry name" value="MFS general substrate transporter"/>
    <property type="match status" value="1"/>
</dbReference>
<dbReference type="AlphaFoldDB" id="A0A7T7HHI2"/>
<dbReference type="PANTHER" id="PTHR23521">
    <property type="entry name" value="TRANSPORTER MFS SUPERFAMILY"/>
    <property type="match status" value="1"/>
</dbReference>
<keyword evidence="1 4" id="KW-0812">Transmembrane</keyword>
<dbReference type="RefSeq" id="WP_200333996.1">
    <property type="nucleotide sequence ID" value="NZ_CP066786.1"/>
</dbReference>
<dbReference type="InterPro" id="IPR020846">
    <property type="entry name" value="MFS_dom"/>
</dbReference>
<feature type="transmembrane region" description="Helical" evidence="4">
    <location>
        <begin position="7"/>
        <end position="29"/>
    </location>
</feature>
<dbReference type="PANTHER" id="PTHR23521:SF3">
    <property type="entry name" value="MFS TRANSPORTER"/>
    <property type="match status" value="1"/>
</dbReference>
<gene>
    <name evidence="6" type="ORF">JET14_12755</name>
</gene>
<dbReference type="CDD" id="cd17477">
    <property type="entry name" value="MFS_YcaD_like"/>
    <property type="match status" value="1"/>
</dbReference>
<sequence>MFASLVSITSLMLSTMLMMVGYGLMNYLIPVRSVAEGWSSFLISVIATGYTVGFTVSCIVTPKLVLRVGHVRVFGALITLLTASILASALLVDWRAWIAFRAISGFAVAGCYLVIESWLNERVTNETRGSVFSIYMMVTLAGSIGGQYLVPLGDPLSTTLFIVCGIVFAVAILPTALSTAQSPAPIAQVQFGLKKLYLRSPVAAVGAILAGILSGTWASLGGVYTTQSGFTTGQGATLLAFVLAGGALGQIPIGRISDRTDRRYVMIACGVIGVVAATAMFFMSPETPRLLYGSAFIVGSMLYPIYALNVAHANDRADPSEYVTISSSLMVLYGLGTVAGPLIGGGAMELAGPRGLMLYLSIGFAIYAAYAAWRVMKGNPTVAPDERADFHAIAVPMRGTDPAGSIAVDYETEYDPTQSEQ</sequence>
<evidence type="ECO:0000259" key="5">
    <source>
        <dbReference type="PROSITE" id="PS50850"/>
    </source>
</evidence>
<dbReference type="GO" id="GO:0022857">
    <property type="term" value="F:transmembrane transporter activity"/>
    <property type="evidence" value="ECO:0007669"/>
    <property type="project" value="InterPro"/>
</dbReference>
<name>A0A7T7HHI2_9HYPH</name>
<evidence type="ECO:0000313" key="7">
    <source>
        <dbReference type="Proteomes" id="UP000596083"/>
    </source>
</evidence>
<protein>
    <submittedName>
        <fullName evidence="6">MFS transporter</fullName>
    </submittedName>
</protein>
<feature type="transmembrane region" description="Helical" evidence="4">
    <location>
        <begin position="73"/>
        <end position="92"/>
    </location>
</feature>
<evidence type="ECO:0000256" key="3">
    <source>
        <dbReference type="ARBA" id="ARBA00023136"/>
    </source>
</evidence>
<dbReference type="InterPro" id="IPR047200">
    <property type="entry name" value="MFS_YcaD-like"/>
</dbReference>
<keyword evidence="3 4" id="KW-0472">Membrane</keyword>
<feature type="transmembrane region" description="Helical" evidence="4">
    <location>
        <begin position="290"/>
        <end position="310"/>
    </location>
</feature>
<feature type="transmembrane region" description="Helical" evidence="4">
    <location>
        <begin position="198"/>
        <end position="220"/>
    </location>
</feature>
<feature type="domain" description="Major facilitator superfamily (MFS) profile" evidence="5">
    <location>
        <begin position="199"/>
        <end position="421"/>
    </location>
</feature>
<dbReference type="InterPro" id="IPR036259">
    <property type="entry name" value="MFS_trans_sf"/>
</dbReference>
<feature type="transmembrane region" description="Helical" evidence="4">
    <location>
        <begin position="156"/>
        <end position="177"/>
    </location>
</feature>
<feature type="transmembrane region" description="Helical" evidence="4">
    <location>
        <begin position="264"/>
        <end position="284"/>
    </location>
</feature>
<organism evidence="6 7">
    <name type="scientific">Martelella lutilitoris</name>
    <dbReference type="NCBI Taxonomy" id="2583532"/>
    <lineage>
        <taxon>Bacteria</taxon>
        <taxon>Pseudomonadati</taxon>
        <taxon>Pseudomonadota</taxon>
        <taxon>Alphaproteobacteria</taxon>
        <taxon>Hyphomicrobiales</taxon>
        <taxon>Aurantimonadaceae</taxon>
        <taxon>Martelella</taxon>
    </lineage>
</organism>
<evidence type="ECO:0000256" key="2">
    <source>
        <dbReference type="ARBA" id="ARBA00022989"/>
    </source>
</evidence>
<feature type="transmembrane region" description="Helical" evidence="4">
    <location>
        <begin position="322"/>
        <end position="344"/>
    </location>
</feature>
<dbReference type="EMBL" id="CP066786">
    <property type="protein sequence ID" value="QQM29203.1"/>
    <property type="molecule type" value="Genomic_DNA"/>
</dbReference>
<reference evidence="6 7" key="1">
    <citation type="submission" date="2020-12" db="EMBL/GenBank/DDBJ databases">
        <authorList>
            <person name="Zheng R.K."/>
            <person name="Sun C.M."/>
        </authorList>
    </citation>
    <scope>NUCLEOTIDE SEQUENCE [LARGE SCALE GENOMIC DNA]</scope>
    <source>
        <strain evidence="6 7">ZRK001</strain>
    </source>
</reference>
<dbReference type="PROSITE" id="PS50850">
    <property type="entry name" value="MFS"/>
    <property type="match status" value="1"/>
</dbReference>
<feature type="transmembrane region" description="Helical" evidence="4">
    <location>
        <begin position="232"/>
        <end position="252"/>
    </location>
</feature>
<evidence type="ECO:0000313" key="6">
    <source>
        <dbReference type="EMBL" id="QQM29203.1"/>
    </source>
</evidence>
<feature type="transmembrane region" description="Helical" evidence="4">
    <location>
        <begin position="356"/>
        <end position="373"/>
    </location>
</feature>
<evidence type="ECO:0000256" key="1">
    <source>
        <dbReference type="ARBA" id="ARBA00022692"/>
    </source>
</evidence>
<dbReference type="Proteomes" id="UP000596083">
    <property type="component" value="Chromosome"/>
</dbReference>
<keyword evidence="2 4" id="KW-1133">Transmembrane helix</keyword>
<feature type="transmembrane region" description="Helical" evidence="4">
    <location>
        <begin position="41"/>
        <end position="61"/>
    </location>
</feature>
<evidence type="ECO:0000256" key="4">
    <source>
        <dbReference type="SAM" id="Phobius"/>
    </source>
</evidence>
<dbReference type="InterPro" id="IPR011701">
    <property type="entry name" value="MFS"/>
</dbReference>
<dbReference type="KEGG" id="mlut:JET14_12755"/>